<comment type="caution">
    <text evidence="2">The sequence shown here is derived from an EMBL/GenBank/DDBJ whole genome shotgun (WGS) entry which is preliminary data.</text>
</comment>
<dbReference type="InterPro" id="IPR004017">
    <property type="entry name" value="Cys_rich_dom"/>
</dbReference>
<organism evidence="2 3">
    <name type="scientific">Micromonospora zingiberis</name>
    <dbReference type="NCBI Taxonomy" id="2053011"/>
    <lineage>
        <taxon>Bacteria</taxon>
        <taxon>Bacillati</taxon>
        <taxon>Actinomycetota</taxon>
        <taxon>Actinomycetes</taxon>
        <taxon>Micromonosporales</taxon>
        <taxon>Micromonosporaceae</taxon>
        <taxon>Micromonospora</taxon>
    </lineage>
</organism>
<dbReference type="PANTHER" id="PTHR30296">
    <property type="entry name" value="UNCHARACTERIZED PROTEIN YKGE"/>
    <property type="match status" value="1"/>
</dbReference>
<dbReference type="RefSeq" id="WP_131307081.1">
    <property type="nucleotide sequence ID" value="NZ_SJJR01000019.1"/>
</dbReference>
<dbReference type="AlphaFoldDB" id="A0A4R0G8X9"/>
<proteinExistence type="predicted"/>
<dbReference type="OrthoDB" id="9770306at2"/>
<dbReference type="Proteomes" id="UP000292274">
    <property type="component" value="Unassembled WGS sequence"/>
</dbReference>
<accession>A0A4R0G8X9</accession>
<evidence type="ECO:0000313" key="2">
    <source>
        <dbReference type="EMBL" id="TCB93394.1"/>
    </source>
</evidence>
<feature type="domain" description="Cysteine-rich" evidence="1">
    <location>
        <begin position="3"/>
        <end position="82"/>
    </location>
</feature>
<feature type="domain" description="Cysteine-rich" evidence="1">
    <location>
        <begin position="134"/>
        <end position="218"/>
    </location>
</feature>
<dbReference type="EMBL" id="SJJR01000019">
    <property type="protein sequence ID" value="TCB93394.1"/>
    <property type="molecule type" value="Genomic_DNA"/>
</dbReference>
<dbReference type="GO" id="GO:0016491">
    <property type="term" value="F:oxidoreductase activity"/>
    <property type="evidence" value="ECO:0007669"/>
    <property type="project" value="UniProtKB-ARBA"/>
</dbReference>
<dbReference type="GO" id="GO:0005829">
    <property type="term" value="C:cytosol"/>
    <property type="evidence" value="ECO:0007669"/>
    <property type="project" value="TreeGrafter"/>
</dbReference>
<sequence length="257" mass="27896">MRIALFVTCLADTVFPEAAKATVRLLERLGHEVVFPPEQTCCGQMHVNTGYQRDALPLIRRHVRTFDPYDVIVAPSGSCVGSVRHQHPLVARRAGDERLAGRAEDVAGRTYELSELLVDVLGVTDVGAYYPHRVTYHPTCHSLRMLRVGDRPLRLLRAVRGLDLVELPAAEQCCGFGGTFAVKNADTSTAMLADKMRHVLSTGADVCTASDSSCLMHLGGGLSRLRTGVRTVHLAEILAATEQGETAGTPTRMAVRP</sequence>
<dbReference type="PANTHER" id="PTHR30296:SF0">
    <property type="entry name" value="LACTATE UTILIZATION PROTEIN A"/>
    <property type="match status" value="1"/>
</dbReference>
<dbReference type="Pfam" id="PF02754">
    <property type="entry name" value="CCG"/>
    <property type="match status" value="2"/>
</dbReference>
<name>A0A4R0G8X9_9ACTN</name>
<keyword evidence="3" id="KW-1185">Reference proteome</keyword>
<evidence type="ECO:0000259" key="1">
    <source>
        <dbReference type="Pfam" id="PF02754"/>
    </source>
</evidence>
<evidence type="ECO:0000313" key="3">
    <source>
        <dbReference type="Proteomes" id="UP000292274"/>
    </source>
</evidence>
<protein>
    <submittedName>
        <fullName evidence="2">(Fe-S)-binding protein</fullName>
    </submittedName>
</protein>
<reference evidence="2 3" key="1">
    <citation type="submission" date="2019-02" db="EMBL/GenBank/DDBJ databases">
        <title>Jishengella sp. nov., isolated from a root of Zingiber montanum.</title>
        <authorList>
            <person name="Kuncharoen N."/>
            <person name="Kudo T."/>
            <person name="Masahiro Y."/>
            <person name="Ohkuma M."/>
            <person name="Tanasupawat S."/>
        </authorList>
    </citation>
    <scope>NUCLEOTIDE SEQUENCE [LARGE SCALE GENOMIC DNA]</scope>
    <source>
        <strain evidence="2 3">PLAI 1-1</strain>
    </source>
</reference>
<gene>
    <name evidence="2" type="ORF">E0H26_22905</name>
</gene>